<proteinExistence type="predicted"/>
<feature type="signal peptide" evidence="3">
    <location>
        <begin position="1"/>
        <end position="25"/>
    </location>
</feature>
<dbReference type="RefSeq" id="WP_166252932.1">
    <property type="nucleotide sequence ID" value="NZ_JAAMOW010000002.1"/>
</dbReference>
<protein>
    <recommendedName>
        <fullName evidence="6">LPXTG cell wall anchor domain-containing protein</fullName>
    </recommendedName>
</protein>
<keyword evidence="2" id="KW-1133">Transmembrane helix</keyword>
<evidence type="ECO:0000313" key="5">
    <source>
        <dbReference type="Proteomes" id="UP000472676"/>
    </source>
</evidence>
<organism evidence="4 5">
    <name type="scientific">Solimonas terrae</name>
    <dbReference type="NCBI Taxonomy" id="1396819"/>
    <lineage>
        <taxon>Bacteria</taxon>
        <taxon>Pseudomonadati</taxon>
        <taxon>Pseudomonadota</taxon>
        <taxon>Gammaproteobacteria</taxon>
        <taxon>Nevskiales</taxon>
        <taxon>Nevskiaceae</taxon>
        <taxon>Solimonas</taxon>
    </lineage>
</organism>
<feature type="transmembrane region" description="Helical" evidence="2">
    <location>
        <begin position="83"/>
        <end position="109"/>
    </location>
</feature>
<keyword evidence="2" id="KW-0812">Transmembrane</keyword>
<evidence type="ECO:0000256" key="1">
    <source>
        <dbReference type="SAM" id="MobiDB-lite"/>
    </source>
</evidence>
<keyword evidence="2" id="KW-0472">Membrane</keyword>
<keyword evidence="3" id="KW-0732">Signal</keyword>
<feature type="region of interest" description="Disordered" evidence="1">
    <location>
        <begin position="26"/>
        <end position="66"/>
    </location>
</feature>
<name>A0A6M2BPD3_9GAMM</name>
<accession>A0A6M2BPD3</accession>
<feature type="chain" id="PRO_5026720347" description="LPXTG cell wall anchor domain-containing protein" evidence="3">
    <location>
        <begin position="26"/>
        <end position="119"/>
    </location>
</feature>
<reference evidence="4 5" key="1">
    <citation type="journal article" date="2014" name="Int. J. Syst. Evol. Microbiol.">
        <title>Solimonas terrae sp. nov., isolated from soil.</title>
        <authorList>
            <person name="Kim S.J."/>
            <person name="Moon J.Y."/>
            <person name="Weon H.Y."/>
            <person name="Ahn J.H."/>
            <person name="Chen W.M."/>
            <person name="Kwon S.W."/>
        </authorList>
    </citation>
    <scope>NUCLEOTIDE SEQUENCE [LARGE SCALE GENOMIC DNA]</scope>
    <source>
        <strain evidence="4 5">KIS83-12</strain>
    </source>
</reference>
<comment type="caution">
    <text evidence="4">The sequence shown here is derived from an EMBL/GenBank/DDBJ whole genome shotgun (WGS) entry which is preliminary data.</text>
</comment>
<sequence>MTFKPVLIAVALGGAIAAASLPSLAADPPAAPPPATDQTPAPAPVYVRPLDEQGHGAAQAAPAPVQSGPTIDSVLSMMRKLGMITASAAVMLLGSALAGLLLAALVLLIRKRREQRSAS</sequence>
<dbReference type="Proteomes" id="UP000472676">
    <property type="component" value="Unassembled WGS sequence"/>
</dbReference>
<evidence type="ECO:0000256" key="2">
    <source>
        <dbReference type="SAM" id="Phobius"/>
    </source>
</evidence>
<evidence type="ECO:0008006" key="6">
    <source>
        <dbReference type="Google" id="ProtNLM"/>
    </source>
</evidence>
<keyword evidence="5" id="KW-1185">Reference proteome</keyword>
<evidence type="ECO:0000256" key="3">
    <source>
        <dbReference type="SAM" id="SignalP"/>
    </source>
</evidence>
<gene>
    <name evidence="4" type="ORF">G7Y85_05395</name>
</gene>
<feature type="compositionally biased region" description="Low complexity" evidence="1">
    <location>
        <begin position="55"/>
        <end position="66"/>
    </location>
</feature>
<dbReference type="EMBL" id="JAAMOW010000002">
    <property type="protein sequence ID" value="NGY04190.1"/>
    <property type="molecule type" value="Genomic_DNA"/>
</dbReference>
<evidence type="ECO:0000313" key="4">
    <source>
        <dbReference type="EMBL" id="NGY04190.1"/>
    </source>
</evidence>
<dbReference type="AlphaFoldDB" id="A0A6M2BPD3"/>